<keyword evidence="4 8" id="KW-1133">Transmembrane helix</keyword>
<feature type="compositionally biased region" description="Basic and acidic residues" evidence="7">
    <location>
        <begin position="15"/>
        <end position="28"/>
    </location>
</feature>
<comment type="subcellular location">
    <subcellularLocation>
        <location evidence="1">Membrane</location>
        <topology evidence="1">Multi-pass membrane protein</topology>
    </subcellularLocation>
</comment>
<evidence type="ECO:0000256" key="3">
    <source>
        <dbReference type="ARBA" id="ARBA00022692"/>
    </source>
</evidence>
<feature type="transmembrane region" description="Helical" evidence="8">
    <location>
        <begin position="291"/>
        <end position="311"/>
    </location>
</feature>
<organism evidence="9 10">
    <name type="scientific">Lobosporangium transversale</name>
    <dbReference type="NCBI Taxonomy" id="64571"/>
    <lineage>
        <taxon>Eukaryota</taxon>
        <taxon>Fungi</taxon>
        <taxon>Fungi incertae sedis</taxon>
        <taxon>Mucoromycota</taxon>
        <taxon>Mortierellomycotina</taxon>
        <taxon>Mortierellomycetes</taxon>
        <taxon>Mortierellales</taxon>
        <taxon>Mortierellaceae</taxon>
        <taxon>Lobosporangium</taxon>
    </lineage>
</organism>
<evidence type="ECO:0000256" key="6">
    <source>
        <dbReference type="PIRSR" id="PIRSR604254-1"/>
    </source>
</evidence>
<dbReference type="PANTHER" id="PTHR20855">
    <property type="entry name" value="ADIPOR/PROGESTIN RECEPTOR-RELATED"/>
    <property type="match status" value="1"/>
</dbReference>
<protein>
    <submittedName>
        <fullName evidence="9">Hemolysin-III related-domain-containing protein</fullName>
    </submittedName>
</protein>
<feature type="transmembrane region" description="Helical" evidence="8">
    <location>
        <begin position="332"/>
        <end position="349"/>
    </location>
</feature>
<dbReference type="FunCoup" id="A0A1Y2GLS8">
    <property type="interactions" value="50"/>
</dbReference>
<dbReference type="GeneID" id="33566141"/>
<keyword evidence="3 8" id="KW-0812">Transmembrane</keyword>
<feature type="transmembrane region" description="Helical" evidence="8">
    <location>
        <begin position="258"/>
        <end position="285"/>
    </location>
</feature>
<dbReference type="STRING" id="64571.A0A1Y2GLS8"/>
<evidence type="ECO:0000256" key="7">
    <source>
        <dbReference type="SAM" id="MobiDB-lite"/>
    </source>
</evidence>
<dbReference type="GO" id="GO:0016020">
    <property type="term" value="C:membrane"/>
    <property type="evidence" value="ECO:0007669"/>
    <property type="project" value="UniProtKB-SubCell"/>
</dbReference>
<evidence type="ECO:0000256" key="5">
    <source>
        <dbReference type="ARBA" id="ARBA00023136"/>
    </source>
</evidence>
<evidence type="ECO:0000256" key="1">
    <source>
        <dbReference type="ARBA" id="ARBA00004141"/>
    </source>
</evidence>
<reference evidence="9 10" key="1">
    <citation type="submission" date="2016-07" db="EMBL/GenBank/DDBJ databases">
        <title>Pervasive Adenine N6-methylation of Active Genes in Fungi.</title>
        <authorList>
            <consortium name="DOE Joint Genome Institute"/>
            <person name="Mondo S.J."/>
            <person name="Dannebaum R.O."/>
            <person name="Kuo R.C."/>
            <person name="Labutti K."/>
            <person name="Haridas S."/>
            <person name="Kuo A."/>
            <person name="Salamov A."/>
            <person name="Ahrendt S.R."/>
            <person name="Lipzen A."/>
            <person name="Sullivan W."/>
            <person name="Andreopoulos W.B."/>
            <person name="Clum A."/>
            <person name="Lindquist E."/>
            <person name="Daum C."/>
            <person name="Ramamoorthy G.K."/>
            <person name="Gryganskyi A."/>
            <person name="Culley D."/>
            <person name="Magnuson J.K."/>
            <person name="James T.Y."/>
            <person name="O'Malley M.A."/>
            <person name="Stajich J.E."/>
            <person name="Spatafora J.W."/>
            <person name="Visel A."/>
            <person name="Grigoriev I.V."/>
        </authorList>
    </citation>
    <scope>NUCLEOTIDE SEQUENCE [LARGE SCALE GENOMIC DNA]</scope>
    <source>
        <strain evidence="9 10">NRRL 3116</strain>
    </source>
</reference>
<evidence type="ECO:0000313" key="9">
    <source>
        <dbReference type="EMBL" id="ORZ14915.1"/>
    </source>
</evidence>
<feature type="binding site" evidence="6">
    <location>
        <position position="334"/>
    </location>
    <ligand>
        <name>Zn(2+)</name>
        <dbReference type="ChEBI" id="CHEBI:29105"/>
    </ligand>
</feature>
<accession>A0A1Y2GLS8</accession>
<dbReference type="Proteomes" id="UP000193648">
    <property type="component" value="Unassembled WGS sequence"/>
</dbReference>
<feature type="transmembrane region" description="Helical" evidence="8">
    <location>
        <begin position="200"/>
        <end position="221"/>
    </location>
</feature>
<keyword evidence="6" id="KW-0479">Metal-binding</keyword>
<dbReference type="GO" id="GO:0046872">
    <property type="term" value="F:metal ion binding"/>
    <property type="evidence" value="ECO:0007669"/>
    <property type="project" value="UniProtKB-KW"/>
</dbReference>
<feature type="binding site" evidence="6">
    <location>
        <position position="184"/>
    </location>
    <ligand>
        <name>Zn(2+)</name>
        <dbReference type="ChEBI" id="CHEBI:29105"/>
    </ligand>
</feature>
<name>A0A1Y2GLS8_9FUNG</name>
<dbReference type="AlphaFoldDB" id="A0A1Y2GLS8"/>
<evidence type="ECO:0000256" key="8">
    <source>
        <dbReference type="SAM" id="Phobius"/>
    </source>
</evidence>
<keyword evidence="6" id="KW-0862">Zinc</keyword>
<evidence type="ECO:0000256" key="4">
    <source>
        <dbReference type="ARBA" id="ARBA00022989"/>
    </source>
</evidence>
<dbReference type="InParanoid" id="A0A1Y2GLS8"/>
<evidence type="ECO:0000256" key="2">
    <source>
        <dbReference type="ARBA" id="ARBA00007018"/>
    </source>
</evidence>
<dbReference type="GO" id="GO:0006882">
    <property type="term" value="P:intracellular zinc ion homeostasis"/>
    <property type="evidence" value="ECO:0007669"/>
    <property type="project" value="TreeGrafter"/>
</dbReference>
<feature type="transmembrane region" description="Helical" evidence="8">
    <location>
        <begin position="128"/>
        <end position="148"/>
    </location>
</feature>
<dbReference type="PANTHER" id="PTHR20855:SF52">
    <property type="entry name" value="ADIPONECTIN RECEPTOR PROTEIN"/>
    <property type="match status" value="1"/>
</dbReference>
<dbReference type="Pfam" id="PF03006">
    <property type="entry name" value="HlyIII"/>
    <property type="match status" value="1"/>
</dbReference>
<feature type="binding site" evidence="6">
    <location>
        <position position="330"/>
    </location>
    <ligand>
        <name>Zn(2+)</name>
        <dbReference type="ChEBI" id="CHEBI:29105"/>
    </ligand>
</feature>
<evidence type="ECO:0000313" key="10">
    <source>
        <dbReference type="Proteomes" id="UP000193648"/>
    </source>
</evidence>
<comment type="similarity">
    <text evidence="2">Belongs to the ADIPOR family.</text>
</comment>
<feature type="transmembrane region" description="Helical" evidence="8">
    <location>
        <begin position="168"/>
        <end position="188"/>
    </location>
</feature>
<gene>
    <name evidence="9" type="ORF">BCR41DRAFT_354322</name>
</gene>
<dbReference type="RefSeq" id="XP_021881047.1">
    <property type="nucleotide sequence ID" value="XM_022024297.1"/>
</dbReference>
<feature type="region of interest" description="Disordered" evidence="7">
    <location>
        <begin position="1"/>
        <end position="78"/>
    </location>
</feature>
<dbReference type="InterPro" id="IPR004254">
    <property type="entry name" value="AdipoR/HlyIII-related"/>
</dbReference>
<feature type="compositionally biased region" description="Polar residues" evidence="7">
    <location>
        <begin position="1"/>
        <end position="12"/>
    </location>
</feature>
<comment type="caution">
    <text evidence="9">The sequence shown here is derived from an EMBL/GenBank/DDBJ whole genome shotgun (WGS) entry which is preliminary data.</text>
</comment>
<sequence>MTTLITPNNSINLHPPHDYHDNHYRKTDVTQSDSSKDSAFGSEETVSGPVQIAVLTPDEQNSNRCSEKGSLPDGEAQDHSKELGRICTWADLPQWMRDNPAILTGYRRATYSYQKCVRSLWYLHNETVNIWSHLLGAVAFVIIAPLAYFKVLEIVDTVRWTDIVVQYAFLAGAIVCLSLSASFHTFCCHSEKVFSQWVRCDYLGIIFLIVGSYYPALYYGFYCQSTLQILYISIISILGGATIIVVMQPRFQTPQYRWVRSALFLAVGLSGLCPIIHGIILYGFVLAQKAVALNYIFCMGAAYVVGALIYGSRTPERFFPGKFDNFMASHQIFHVCVLIGCTIHFLGMIKAMNFWHTIDHSCAIPLDQMRTMFTQ</sequence>
<dbReference type="EMBL" id="MCFF01000020">
    <property type="protein sequence ID" value="ORZ14915.1"/>
    <property type="molecule type" value="Genomic_DNA"/>
</dbReference>
<dbReference type="GO" id="GO:0038023">
    <property type="term" value="F:signaling receptor activity"/>
    <property type="evidence" value="ECO:0007669"/>
    <property type="project" value="TreeGrafter"/>
</dbReference>
<keyword evidence="5 8" id="KW-0472">Membrane</keyword>
<dbReference type="OrthoDB" id="529367at2759"/>
<proteinExistence type="inferred from homology"/>
<keyword evidence="10" id="KW-1185">Reference proteome</keyword>
<feature type="transmembrane region" description="Helical" evidence="8">
    <location>
        <begin position="227"/>
        <end position="246"/>
    </location>
</feature>